<proteinExistence type="inferred from homology"/>
<keyword evidence="4" id="KW-1185">Reference proteome</keyword>
<dbReference type="AlphaFoldDB" id="A0A0M4TWI9"/>
<evidence type="ECO:0000256" key="2">
    <source>
        <dbReference type="ARBA" id="ARBA00023002"/>
    </source>
</evidence>
<dbReference type="SUPFAM" id="SSF51735">
    <property type="entry name" value="NAD(P)-binding Rossmann-fold domains"/>
    <property type="match status" value="1"/>
</dbReference>
<dbReference type="InterPro" id="IPR036291">
    <property type="entry name" value="NAD(P)-bd_dom_sf"/>
</dbReference>
<dbReference type="Proteomes" id="UP000059847">
    <property type="component" value="Chromosome"/>
</dbReference>
<dbReference type="RefSeq" id="WP_062536192.1">
    <property type="nucleotide sequence ID" value="NZ_CP012678.1"/>
</dbReference>
<dbReference type="PANTHER" id="PTHR43639">
    <property type="entry name" value="OXIDOREDUCTASE, SHORT-CHAIN DEHYDROGENASE/REDUCTASE FAMILY (AFU_ORTHOLOGUE AFUA_5G02870)"/>
    <property type="match status" value="1"/>
</dbReference>
<dbReference type="Pfam" id="PF00106">
    <property type="entry name" value="adh_short"/>
    <property type="match status" value="1"/>
</dbReference>
<sequence>MQMLLNRRVIVTGAGSGIGKAIVERFLQEGAKVLAVVRKPEQIEDFLTNENFCYVVGDVNDYATNQSAVDTAIEKWGGLDAMVANAGVWDFFKKLQKMSAQELEDGFEQIMSTNVRAVLMAAHASYAALEDSRGCFITTGSNACFRPGGGGPLYTASKYALRGVVAQLALDFAPNVRVCGVAPGATDTPIGGTDGLNQTGKSMNKDRERLESMGKHIPLGRVSSPEEHTDLYVTLASAKGARYVTGTILVSDGGLSAGQ</sequence>
<dbReference type="PANTHER" id="PTHR43639:SF1">
    <property type="entry name" value="SHORT-CHAIN DEHYDROGENASE_REDUCTASE FAMILY PROTEIN"/>
    <property type="match status" value="1"/>
</dbReference>
<organism evidence="3 4">
    <name type="scientific">Psychrobacter urativorans</name>
    <dbReference type="NCBI Taxonomy" id="45610"/>
    <lineage>
        <taxon>Bacteria</taxon>
        <taxon>Pseudomonadati</taxon>
        <taxon>Pseudomonadota</taxon>
        <taxon>Gammaproteobacteria</taxon>
        <taxon>Moraxellales</taxon>
        <taxon>Moraxellaceae</taxon>
        <taxon>Psychrobacter</taxon>
    </lineage>
</organism>
<accession>A0A0M4TWI9</accession>
<dbReference type="InterPro" id="IPR020904">
    <property type="entry name" value="Sc_DH/Rdtase_CS"/>
</dbReference>
<gene>
    <name evidence="3" type="ORF">AOC03_11620</name>
</gene>
<evidence type="ECO:0000313" key="3">
    <source>
        <dbReference type="EMBL" id="ALF60611.1"/>
    </source>
</evidence>
<dbReference type="Gene3D" id="3.40.50.720">
    <property type="entry name" value="NAD(P)-binding Rossmann-like Domain"/>
    <property type="match status" value="1"/>
</dbReference>
<dbReference type="PRINTS" id="PR00081">
    <property type="entry name" value="GDHRDH"/>
</dbReference>
<keyword evidence="2" id="KW-0560">Oxidoreductase</keyword>
<evidence type="ECO:0000256" key="1">
    <source>
        <dbReference type="ARBA" id="ARBA00006484"/>
    </source>
</evidence>
<dbReference type="STRING" id="45610.AOC03_11620"/>
<dbReference type="KEGG" id="pur:AOC03_11620"/>
<dbReference type="InterPro" id="IPR002347">
    <property type="entry name" value="SDR_fam"/>
</dbReference>
<protein>
    <submittedName>
        <fullName evidence="3">Cis-2,3-dihydrobiphenyl-2,3-diol dehydrogenase</fullName>
    </submittedName>
</protein>
<name>A0A0M4TWI9_9GAMM</name>
<reference evidence="3 4" key="1">
    <citation type="submission" date="2015-09" db="EMBL/GenBank/DDBJ databases">
        <title>Complete genome of Psychrobacter urativorans R10.10B.</title>
        <authorList>
            <person name="See-Too W.S."/>
            <person name="Chan K.G."/>
        </authorList>
    </citation>
    <scope>NUCLEOTIDE SEQUENCE [LARGE SCALE GENOMIC DNA]</scope>
    <source>
        <strain evidence="3 4">R10.10B</strain>
    </source>
</reference>
<dbReference type="EMBL" id="CP012678">
    <property type="protein sequence ID" value="ALF60611.1"/>
    <property type="molecule type" value="Genomic_DNA"/>
</dbReference>
<dbReference type="GO" id="GO:0016491">
    <property type="term" value="F:oxidoreductase activity"/>
    <property type="evidence" value="ECO:0007669"/>
    <property type="project" value="UniProtKB-KW"/>
</dbReference>
<comment type="similarity">
    <text evidence="1">Belongs to the short-chain dehydrogenases/reductases (SDR) family.</text>
</comment>
<dbReference type="PROSITE" id="PS00061">
    <property type="entry name" value="ADH_SHORT"/>
    <property type="match status" value="1"/>
</dbReference>
<evidence type="ECO:0000313" key="4">
    <source>
        <dbReference type="Proteomes" id="UP000059847"/>
    </source>
</evidence>